<keyword evidence="4 11" id="KW-0227">DNA damage</keyword>
<reference evidence="13 14" key="1">
    <citation type="journal article" date="2013" name="Curr. Biol.">
        <title>The Genome of the Foraminiferan Reticulomyxa filosa.</title>
        <authorList>
            <person name="Glockner G."/>
            <person name="Hulsmann N."/>
            <person name="Schleicher M."/>
            <person name="Noegel A.A."/>
            <person name="Eichinger L."/>
            <person name="Gallinger C."/>
            <person name="Pawlowski J."/>
            <person name="Sierra R."/>
            <person name="Euteneuer U."/>
            <person name="Pillet L."/>
            <person name="Moustafa A."/>
            <person name="Platzer M."/>
            <person name="Groth M."/>
            <person name="Szafranski K."/>
            <person name="Schliwa M."/>
        </authorList>
    </citation>
    <scope>NUCLEOTIDE SEQUENCE [LARGE SCALE GENOMIC DNA]</scope>
</reference>
<keyword evidence="3 11" id="KW-0479">Metal-binding</keyword>
<evidence type="ECO:0000256" key="7">
    <source>
        <dbReference type="ARBA" id="ARBA00023015"/>
    </source>
</evidence>
<keyword evidence="8 11" id="KW-0804">Transcription</keyword>
<comment type="subcellular location">
    <subcellularLocation>
        <location evidence="1 11">Nucleus</location>
    </subcellularLocation>
</comment>
<dbReference type="GO" id="GO:0006355">
    <property type="term" value="P:regulation of DNA-templated transcription"/>
    <property type="evidence" value="ECO:0007669"/>
    <property type="project" value="InterPro"/>
</dbReference>
<keyword evidence="5 11" id="KW-0863">Zinc-finger</keyword>
<evidence type="ECO:0000313" key="14">
    <source>
        <dbReference type="Proteomes" id="UP000023152"/>
    </source>
</evidence>
<keyword evidence="6 11" id="KW-0862">Zinc</keyword>
<evidence type="ECO:0000256" key="4">
    <source>
        <dbReference type="ARBA" id="ARBA00022763"/>
    </source>
</evidence>
<gene>
    <name evidence="13" type="ORF">RFI_08512</name>
</gene>
<feature type="region of interest" description="Disordered" evidence="12">
    <location>
        <begin position="174"/>
        <end position="204"/>
    </location>
</feature>
<evidence type="ECO:0000256" key="9">
    <source>
        <dbReference type="ARBA" id="ARBA00023204"/>
    </source>
</evidence>
<dbReference type="Gene3D" id="3.40.50.410">
    <property type="entry name" value="von Willebrand factor, type A domain"/>
    <property type="match status" value="1"/>
</dbReference>
<dbReference type="PANTHER" id="PTHR12831:SF0">
    <property type="entry name" value="GENERAL TRANSCRIPTION FACTOR IIH SUBUNIT 3"/>
    <property type="match status" value="1"/>
</dbReference>
<evidence type="ECO:0000256" key="8">
    <source>
        <dbReference type="ARBA" id="ARBA00023163"/>
    </source>
</evidence>
<evidence type="ECO:0000256" key="6">
    <source>
        <dbReference type="ARBA" id="ARBA00022833"/>
    </source>
</evidence>
<dbReference type="GO" id="GO:0008270">
    <property type="term" value="F:zinc ion binding"/>
    <property type="evidence" value="ECO:0007669"/>
    <property type="project" value="UniProtKB-KW"/>
</dbReference>
<dbReference type="OrthoDB" id="17307at2759"/>
<keyword evidence="10 11" id="KW-0539">Nucleus</keyword>
<evidence type="ECO:0000256" key="12">
    <source>
        <dbReference type="SAM" id="MobiDB-lite"/>
    </source>
</evidence>
<keyword evidence="9 11" id="KW-0234">DNA repair</keyword>
<name>X6NRP7_RETFI</name>
<evidence type="ECO:0000256" key="1">
    <source>
        <dbReference type="ARBA" id="ARBA00004123"/>
    </source>
</evidence>
<dbReference type="PANTHER" id="PTHR12831">
    <property type="entry name" value="TRANSCRIPTION INITIATION FACTOR IIH TFIIH , POLYPEPTIDE 3-RELATED"/>
    <property type="match status" value="1"/>
</dbReference>
<accession>X6NRP7</accession>
<evidence type="ECO:0000256" key="10">
    <source>
        <dbReference type="ARBA" id="ARBA00023242"/>
    </source>
</evidence>
<dbReference type="GO" id="GO:0000439">
    <property type="term" value="C:transcription factor TFIIH core complex"/>
    <property type="evidence" value="ECO:0007669"/>
    <property type="project" value="UniProtKB-UniRule"/>
</dbReference>
<evidence type="ECO:0000256" key="3">
    <source>
        <dbReference type="ARBA" id="ARBA00022723"/>
    </source>
</evidence>
<evidence type="ECO:0000256" key="2">
    <source>
        <dbReference type="ARBA" id="ARBA00005273"/>
    </source>
</evidence>
<comment type="similarity">
    <text evidence="2 11">Belongs to the TFB4 family.</text>
</comment>
<evidence type="ECO:0000256" key="5">
    <source>
        <dbReference type="ARBA" id="ARBA00022771"/>
    </source>
</evidence>
<dbReference type="GO" id="GO:0005675">
    <property type="term" value="C:transcription factor TFIIH holo complex"/>
    <property type="evidence" value="ECO:0007669"/>
    <property type="project" value="UniProtKB-UniRule"/>
</dbReference>
<dbReference type="GO" id="GO:0006289">
    <property type="term" value="P:nucleotide-excision repair"/>
    <property type="evidence" value="ECO:0007669"/>
    <property type="project" value="UniProtKB-UniRule"/>
</dbReference>
<feature type="compositionally biased region" description="Polar residues" evidence="12">
    <location>
        <begin position="178"/>
        <end position="187"/>
    </location>
</feature>
<dbReference type="Proteomes" id="UP000023152">
    <property type="component" value="Unassembled WGS sequence"/>
</dbReference>
<proteinExistence type="inferred from homology"/>
<evidence type="ECO:0000313" key="13">
    <source>
        <dbReference type="EMBL" id="ETO28618.1"/>
    </source>
</evidence>
<feature type="compositionally biased region" description="Low complexity" evidence="12">
    <location>
        <begin position="193"/>
        <end position="204"/>
    </location>
</feature>
<sequence length="204" mass="23212">MAIERVATDSKYNRYALYCFLQSEKLKKDFPRLSEYVMTHEEEASFLVLILDCNPLFWIKQQQQKESQFSIDQYLNSICMFVNAFLTLHRGNKLAIFGITPRLSKLLYISPVADITESENADGMIQASEFEFAEMNESIRKQVSKLIEHCGGSLLAGALSHGLCENLRSNNKKKRVNNTKSVESSYNKGFDPNNSSNISNECIS</sequence>
<keyword evidence="7 11" id="KW-0805">Transcription regulation</keyword>
<keyword evidence="14" id="KW-1185">Reference proteome</keyword>
<dbReference type="AlphaFoldDB" id="X6NRP7"/>
<evidence type="ECO:0000256" key="11">
    <source>
        <dbReference type="RuleBase" id="RU368090"/>
    </source>
</evidence>
<organism evidence="13 14">
    <name type="scientific">Reticulomyxa filosa</name>
    <dbReference type="NCBI Taxonomy" id="46433"/>
    <lineage>
        <taxon>Eukaryota</taxon>
        <taxon>Sar</taxon>
        <taxon>Rhizaria</taxon>
        <taxon>Retaria</taxon>
        <taxon>Foraminifera</taxon>
        <taxon>Monothalamids</taxon>
        <taxon>Reticulomyxidae</taxon>
        <taxon>Reticulomyxa</taxon>
    </lineage>
</organism>
<dbReference type="Pfam" id="PF03850">
    <property type="entry name" value="Tfb4"/>
    <property type="match status" value="1"/>
</dbReference>
<comment type="caution">
    <text evidence="13">The sequence shown here is derived from an EMBL/GenBank/DDBJ whole genome shotgun (WGS) entry which is preliminary data.</text>
</comment>
<dbReference type="EMBL" id="ASPP01006565">
    <property type="protein sequence ID" value="ETO28618.1"/>
    <property type="molecule type" value="Genomic_DNA"/>
</dbReference>
<dbReference type="InterPro" id="IPR004600">
    <property type="entry name" value="TFIIH_Tfb4/GTF2H3"/>
</dbReference>
<protein>
    <submittedName>
        <fullName evidence="13">Uncharacterized protein</fullName>
    </submittedName>
</protein>
<dbReference type="InterPro" id="IPR036465">
    <property type="entry name" value="vWFA_dom_sf"/>
</dbReference>